<dbReference type="EMBL" id="MSTI01000134">
    <property type="protein sequence ID" value="OLV16702.1"/>
    <property type="molecule type" value="Genomic_DNA"/>
</dbReference>
<evidence type="ECO:0000313" key="1">
    <source>
        <dbReference type="EMBL" id="OLV16702.1"/>
    </source>
</evidence>
<gene>
    <name evidence="1" type="ORF">BOO71_0011131</name>
</gene>
<protein>
    <submittedName>
        <fullName evidence="1">Uncharacterized protein</fullName>
    </submittedName>
</protein>
<organism evidence="1 2">
    <name type="scientific">Deinococcus marmoris</name>
    <dbReference type="NCBI Taxonomy" id="249408"/>
    <lineage>
        <taxon>Bacteria</taxon>
        <taxon>Thermotogati</taxon>
        <taxon>Deinococcota</taxon>
        <taxon>Deinococci</taxon>
        <taxon>Deinococcales</taxon>
        <taxon>Deinococcaceae</taxon>
        <taxon>Deinococcus</taxon>
    </lineage>
</organism>
<evidence type="ECO:0000313" key="2">
    <source>
        <dbReference type="Proteomes" id="UP000186607"/>
    </source>
</evidence>
<proteinExistence type="predicted"/>
<reference evidence="1 2" key="1">
    <citation type="submission" date="2017-01" db="EMBL/GenBank/DDBJ databases">
        <title>Genome Analysis of Deinococcus marmoris KOPRI26562.</title>
        <authorList>
            <person name="Kim J.H."/>
            <person name="Oh H.-M."/>
        </authorList>
    </citation>
    <scope>NUCLEOTIDE SEQUENCE [LARGE SCALE GENOMIC DNA]</scope>
    <source>
        <strain evidence="1 2">KOPRI26562</strain>
    </source>
</reference>
<name>A0A1U7NUV3_9DEIO</name>
<keyword evidence="2" id="KW-1185">Reference proteome</keyword>
<dbReference type="Proteomes" id="UP000186607">
    <property type="component" value="Unassembled WGS sequence"/>
</dbReference>
<sequence length="44" mass="4984">MVTPSIVRVWLGLFRWGVRGGNGQQDSVLKVMASEVDRMLKLPR</sequence>
<dbReference type="AlphaFoldDB" id="A0A1U7NUV3"/>
<comment type="caution">
    <text evidence="1">The sequence shown here is derived from an EMBL/GenBank/DDBJ whole genome shotgun (WGS) entry which is preliminary data.</text>
</comment>
<accession>A0A1U7NUV3</accession>